<dbReference type="EMBL" id="ABFX02000008">
    <property type="protein sequence ID" value="EDS18143.1"/>
    <property type="molecule type" value="Genomic_DNA"/>
</dbReference>
<dbReference type="AlphaFoldDB" id="B0N8K5"/>
<proteinExistence type="predicted"/>
<evidence type="ECO:0000313" key="2">
    <source>
        <dbReference type="Proteomes" id="UP000005798"/>
    </source>
</evidence>
<keyword evidence="2" id="KW-1185">Reference proteome</keyword>
<organism evidence="1 2">
    <name type="scientific">Thomasclavelia ramosa DSM 1402</name>
    <dbReference type="NCBI Taxonomy" id="445974"/>
    <lineage>
        <taxon>Bacteria</taxon>
        <taxon>Bacillati</taxon>
        <taxon>Bacillota</taxon>
        <taxon>Erysipelotrichia</taxon>
        <taxon>Erysipelotrichales</taxon>
        <taxon>Coprobacillaceae</taxon>
        <taxon>Thomasclavelia</taxon>
    </lineage>
</organism>
<comment type="caution">
    <text evidence="1">The sequence shown here is derived from an EMBL/GenBank/DDBJ whole genome shotgun (WGS) entry which is preliminary data.</text>
</comment>
<accession>B0N8K5</accession>
<gene>
    <name evidence="1" type="ORF">CLORAM_02939</name>
</gene>
<evidence type="ECO:0000313" key="1">
    <source>
        <dbReference type="EMBL" id="EDS18143.1"/>
    </source>
</evidence>
<name>B0N8K5_9FIRM</name>
<dbReference type="Proteomes" id="UP000005798">
    <property type="component" value="Unassembled WGS sequence"/>
</dbReference>
<reference evidence="1" key="1">
    <citation type="submission" date="2007-11" db="EMBL/GenBank/DDBJ databases">
        <authorList>
            <person name="Fulton L."/>
            <person name="Clifton S."/>
            <person name="Fulton B."/>
            <person name="Xu J."/>
            <person name="Minx P."/>
            <person name="Pepin K.H."/>
            <person name="Johnson M."/>
            <person name="Thiruvilangam P."/>
            <person name="Bhonagiri V."/>
            <person name="Nash W.E."/>
            <person name="Mardis E.R."/>
            <person name="Wilson R.K."/>
        </authorList>
    </citation>
    <scope>NUCLEOTIDE SEQUENCE [LARGE SCALE GENOMIC DNA]</scope>
    <source>
        <strain evidence="1">DSM 1402</strain>
    </source>
</reference>
<protein>
    <submittedName>
        <fullName evidence="1">Uncharacterized protein</fullName>
    </submittedName>
</protein>
<sequence>MALLTQCLLLWQDIASSSLPGSFPGVGGAIPPPATKLNIVTFAVQRFFCLRGGRKYGTSRKNIKRT</sequence>
<reference evidence="1" key="2">
    <citation type="submission" date="2014-06" db="EMBL/GenBank/DDBJ databases">
        <title>Draft genome sequence of Clostridium ramosum(DSM 1402).</title>
        <authorList>
            <person name="Sudarsanam P."/>
            <person name="Ley R."/>
            <person name="Guruge J."/>
            <person name="Turnbaugh P.J."/>
            <person name="Mahowald M."/>
            <person name="Liep D."/>
            <person name="Gordon J."/>
        </authorList>
    </citation>
    <scope>NUCLEOTIDE SEQUENCE</scope>
    <source>
        <strain evidence="1">DSM 1402</strain>
    </source>
</reference>
<dbReference type="HOGENOM" id="CLU_2824525_0_0_9"/>